<evidence type="ECO:0000256" key="3">
    <source>
        <dbReference type="ARBA" id="ARBA00022475"/>
    </source>
</evidence>
<evidence type="ECO:0000313" key="9">
    <source>
        <dbReference type="EMBL" id="SCL90449.1"/>
    </source>
</evidence>
<dbReference type="Gene3D" id="1.20.1720.10">
    <property type="entry name" value="Multidrug resistance protein D"/>
    <property type="match status" value="1"/>
</dbReference>
<dbReference type="PANTHER" id="PTHR42718">
    <property type="entry name" value="MAJOR FACILITATOR SUPERFAMILY MULTIDRUG TRANSPORTER MFSC"/>
    <property type="match status" value="1"/>
</dbReference>
<dbReference type="SUPFAM" id="SSF103473">
    <property type="entry name" value="MFS general substrate transporter"/>
    <property type="match status" value="1"/>
</dbReference>
<dbReference type="InterPro" id="IPR036259">
    <property type="entry name" value="MFS_trans_sf"/>
</dbReference>
<comment type="caution">
    <text evidence="9">The sequence shown here is derived from an EMBL/GenBank/DDBJ whole genome shotgun (WGS) entry which is preliminary data.</text>
</comment>
<comment type="subcellular location">
    <subcellularLocation>
        <location evidence="1">Cell membrane</location>
        <topology evidence="1">Multi-pass membrane protein</topology>
    </subcellularLocation>
</comment>
<feature type="transmembrane region" description="Helical" evidence="7">
    <location>
        <begin position="310"/>
        <end position="332"/>
    </location>
</feature>
<dbReference type="NCBIfam" id="TIGR00711">
    <property type="entry name" value="efflux_EmrB"/>
    <property type="match status" value="1"/>
</dbReference>
<evidence type="ECO:0000256" key="6">
    <source>
        <dbReference type="ARBA" id="ARBA00023136"/>
    </source>
</evidence>
<gene>
    <name evidence="9" type="ORF">BCB44BAC_01717</name>
</gene>
<dbReference type="InterPro" id="IPR011701">
    <property type="entry name" value="MFS"/>
</dbReference>
<keyword evidence="3" id="KW-1003">Cell membrane</keyword>
<feature type="transmembrane region" description="Helical" evidence="7">
    <location>
        <begin position="441"/>
        <end position="461"/>
    </location>
</feature>
<keyword evidence="2" id="KW-0813">Transport</keyword>
<dbReference type="GO" id="GO:0005886">
    <property type="term" value="C:plasma membrane"/>
    <property type="evidence" value="ECO:0007669"/>
    <property type="project" value="UniProtKB-SubCell"/>
</dbReference>
<feature type="transmembrane region" description="Helical" evidence="7">
    <location>
        <begin position="416"/>
        <end position="435"/>
    </location>
</feature>
<accession>A0AAX2CFQ4</accession>
<dbReference type="InterPro" id="IPR004638">
    <property type="entry name" value="EmrB-like"/>
</dbReference>
<dbReference type="InterPro" id="IPR020846">
    <property type="entry name" value="MFS_dom"/>
</dbReference>
<dbReference type="GO" id="GO:0022857">
    <property type="term" value="F:transmembrane transporter activity"/>
    <property type="evidence" value="ECO:0007669"/>
    <property type="project" value="InterPro"/>
</dbReference>
<dbReference type="Pfam" id="PF07690">
    <property type="entry name" value="MFS_1"/>
    <property type="match status" value="1"/>
</dbReference>
<dbReference type="PRINTS" id="PR01036">
    <property type="entry name" value="TCRTETB"/>
</dbReference>
<feature type="transmembrane region" description="Helical" evidence="7">
    <location>
        <begin position="154"/>
        <end position="177"/>
    </location>
</feature>
<dbReference type="Proteomes" id="UP000242164">
    <property type="component" value="Unassembled WGS sequence"/>
</dbReference>
<evidence type="ECO:0000256" key="5">
    <source>
        <dbReference type="ARBA" id="ARBA00022989"/>
    </source>
</evidence>
<evidence type="ECO:0000256" key="7">
    <source>
        <dbReference type="SAM" id="Phobius"/>
    </source>
</evidence>
<dbReference type="Gene3D" id="1.20.1250.20">
    <property type="entry name" value="MFS general substrate transporter like domains"/>
    <property type="match status" value="1"/>
</dbReference>
<dbReference type="EMBL" id="FMIK01000023">
    <property type="protein sequence ID" value="SCL90449.1"/>
    <property type="molecule type" value="Genomic_DNA"/>
</dbReference>
<dbReference type="PROSITE" id="PS50850">
    <property type="entry name" value="MFS"/>
    <property type="match status" value="1"/>
</dbReference>
<evidence type="ECO:0000256" key="4">
    <source>
        <dbReference type="ARBA" id="ARBA00022692"/>
    </source>
</evidence>
<dbReference type="RefSeq" id="WP_087098510.1">
    <property type="nucleotide sequence ID" value="NZ_CP066179.1"/>
</dbReference>
<protein>
    <submittedName>
        <fullName evidence="9">Toxic compound efflux transporter</fullName>
    </submittedName>
</protein>
<reference evidence="9 10" key="1">
    <citation type="submission" date="2016-08" db="EMBL/GenBank/DDBJ databases">
        <authorList>
            <person name="Loux V."/>
            <person name="Rue O."/>
        </authorList>
    </citation>
    <scope>NUCLEOTIDE SEQUENCE [LARGE SCALE GENOMIC DNA]</scope>
    <source>
        <strain evidence="9 10">AFSSA_08CEB44bac</strain>
    </source>
</reference>
<feature type="transmembrane region" description="Helical" evidence="7">
    <location>
        <begin position="68"/>
        <end position="85"/>
    </location>
</feature>
<keyword evidence="5 7" id="KW-1133">Transmembrane helix</keyword>
<feature type="domain" description="Major facilitator superfamily (MFS) profile" evidence="8">
    <location>
        <begin position="26"/>
        <end position="463"/>
    </location>
</feature>
<feature type="transmembrane region" description="Helical" evidence="7">
    <location>
        <begin position="237"/>
        <end position="259"/>
    </location>
</feature>
<sequence length="463" mass="49170">MTIQGTNSSETELFKTHPRTTSDIWVLVALAMGFVMATLDVTVVNVAIADIQEKLQMSLSSTTWIVDGYMLTFASLLLAGGSLANRYGAKNIYLIGLMIFVTASVLCALAPTGAILIIARALQGGGAALFMPSSLSLLAVSYPDAKKRAKMFGIWSAVVSIASGLGPFVGGVLVNIFGWRSIFLINIPIGIIGLLMAYLIVTHPPGKKGELNILNHILGIIALAGLAFTLIEGPSLGWSTFPIIIASIVTVITAVLFIYTERRVKEPIIPIKLFNNSSFLSANLVGFLINFALFGGIFMFGLFLQKAEGASPFIAGIELLPMMTVFIIGNLLFTRLTTRLGVKFLMLASIAIAGISSLLLMLIVPSAPYWILAVIYALANLGVGVAVPAMTATVMQAAGKEHANITGATLNANRQVGALVGVAIMGIVLHEAQNWYSGAKISFLIMGIAYLGAALLTWRFVRS</sequence>
<feature type="transmembrane region" description="Helical" evidence="7">
    <location>
        <begin position="213"/>
        <end position="231"/>
    </location>
</feature>
<feature type="transmembrane region" description="Helical" evidence="7">
    <location>
        <begin position="183"/>
        <end position="201"/>
    </location>
</feature>
<dbReference type="CDD" id="cd17321">
    <property type="entry name" value="MFS_MMR_MDR_like"/>
    <property type="match status" value="1"/>
</dbReference>
<evidence type="ECO:0000313" key="10">
    <source>
        <dbReference type="Proteomes" id="UP000242164"/>
    </source>
</evidence>
<evidence type="ECO:0000256" key="1">
    <source>
        <dbReference type="ARBA" id="ARBA00004651"/>
    </source>
</evidence>
<proteinExistence type="predicted"/>
<feature type="transmembrane region" description="Helical" evidence="7">
    <location>
        <begin position="92"/>
        <end position="118"/>
    </location>
</feature>
<feature type="transmembrane region" description="Helical" evidence="7">
    <location>
        <begin position="370"/>
        <end position="395"/>
    </location>
</feature>
<dbReference type="AlphaFoldDB" id="A0AAX2CFQ4"/>
<keyword evidence="6 7" id="KW-0472">Membrane</keyword>
<evidence type="ECO:0000256" key="2">
    <source>
        <dbReference type="ARBA" id="ARBA00022448"/>
    </source>
</evidence>
<feature type="transmembrane region" description="Helical" evidence="7">
    <location>
        <begin position="344"/>
        <end position="364"/>
    </location>
</feature>
<keyword evidence="4 7" id="KW-0812">Transmembrane</keyword>
<name>A0AAX2CFQ4_9BACI</name>
<feature type="transmembrane region" description="Helical" evidence="7">
    <location>
        <begin position="124"/>
        <end position="142"/>
    </location>
</feature>
<organism evidence="9 10">
    <name type="scientific">Bacillus cytotoxicus</name>
    <dbReference type="NCBI Taxonomy" id="580165"/>
    <lineage>
        <taxon>Bacteria</taxon>
        <taxon>Bacillati</taxon>
        <taxon>Bacillota</taxon>
        <taxon>Bacilli</taxon>
        <taxon>Bacillales</taxon>
        <taxon>Bacillaceae</taxon>
        <taxon>Bacillus</taxon>
        <taxon>Bacillus cereus group</taxon>
    </lineage>
</organism>
<feature type="transmembrane region" description="Helical" evidence="7">
    <location>
        <begin position="280"/>
        <end position="304"/>
    </location>
</feature>
<evidence type="ECO:0000259" key="8">
    <source>
        <dbReference type="PROSITE" id="PS50850"/>
    </source>
</evidence>
<feature type="transmembrane region" description="Helical" evidence="7">
    <location>
        <begin position="24"/>
        <end position="48"/>
    </location>
</feature>
<dbReference type="PANTHER" id="PTHR42718:SF40">
    <property type="entry name" value="METHYLENOMYCIN A RESISTANCE PROTEIN"/>
    <property type="match status" value="1"/>
</dbReference>